<gene>
    <name evidence="2" type="ORF">RCL2_003081800</name>
    <name evidence="1" type="ORF">RclHR1_10980002</name>
</gene>
<keyword evidence="3" id="KW-1185">Reference proteome</keyword>
<organism evidence="1 3">
    <name type="scientific">Rhizophagus clarus</name>
    <dbReference type="NCBI Taxonomy" id="94130"/>
    <lineage>
        <taxon>Eukaryota</taxon>
        <taxon>Fungi</taxon>
        <taxon>Fungi incertae sedis</taxon>
        <taxon>Mucoromycota</taxon>
        <taxon>Glomeromycotina</taxon>
        <taxon>Glomeromycetes</taxon>
        <taxon>Glomerales</taxon>
        <taxon>Glomeraceae</taxon>
        <taxon>Rhizophagus</taxon>
    </lineage>
</organism>
<name>A0A2Z6Q2Z6_9GLOM</name>
<comment type="caution">
    <text evidence="1">The sequence shown here is derived from an EMBL/GenBank/DDBJ whole genome shotgun (WGS) entry which is preliminary data.</text>
</comment>
<evidence type="ECO:0000313" key="2">
    <source>
        <dbReference type="EMBL" id="GET04516.1"/>
    </source>
</evidence>
<sequence length="73" mass="8418">MKLINLLKLADIRKIIQEIIYKILLENYESDPQEQPAVQEEYSDSMPMDIDVAQLENTKDLLAINENVNGIDI</sequence>
<dbReference type="EMBL" id="BLAL01000356">
    <property type="protein sequence ID" value="GET04516.1"/>
    <property type="molecule type" value="Genomic_DNA"/>
</dbReference>
<evidence type="ECO:0000313" key="3">
    <source>
        <dbReference type="Proteomes" id="UP000247702"/>
    </source>
</evidence>
<protein>
    <submittedName>
        <fullName evidence="1">Uncharacterized protein</fullName>
    </submittedName>
</protein>
<accession>A0A2Z6Q2Z6</accession>
<proteinExistence type="predicted"/>
<evidence type="ECO:0000313" key="1">
    <source>
        <dbReference type="EMBL" id="GBB84350.1"/>
    </source>
</evidence>
<dbReference type="Proteomes" id="UP000615446">
    <property type="component" value="Unassembled WGS sequence"/>
</dbReference>
<reference evidence="1 3" key="1">
    <citation type="submission" date="2017-11" db="EMBL/GenBank/DDBJ databases">
        <title>The genome of Rhizophagus clarus HR1 reveals common genetic basis of auxotrophy among arbuscular mycorrhizal fungi.</title>
        <authorList>
            <person name="Kobayashi Y."/>
        </authorList>
    </citation>
    <scope>NUCLEOTIDE SEQUENCE [LARGE SCALE GENOMIC DNA]</scope>
    <source>
        <strain evidence="1 3">HR1</strain>
    </source>
</reference>
<dbReference type="EMBL" id="BEXD01000111">
    <property type="protein sequence ID" value="GBB84350.1"/>
    <property type="molecule type" value="Genomic_DNA"/>
</dbReference>
<reference evidence="2" key="2">
    <citation type="submission" date="2019-10" db="EMBL/GenBank/DDBJ databases">
        <title>Conservation and host-specific expression of non-tandemly repeated heterogenous ribosome RNA gene in arbuscular mycorrhizal fungi.</title>
        <authorList>
            <person name="Maeda T."/>
            <person name="Kobayashi Y."/>
            <person name="Nakagawa T."/>
            <person name="Ezawa T."/>
            <person name="Yamaguchi K."/>
            <person name="Bino T."/>
            <person name="Nishimoto Y."/>
            <person name="Shigenobu S."/>
            <person name="Kawaguchi M."/>
        </authorList>
    </citation>
    <scope>NUCLEOTIDE SEQUENCE</scope>
    <source>
        <strain evidence="2">HR1</strain>
    </source>
</reference>
<dbReference type="AlphaFoldDB" id="A0A2Z6Q2Z6"/>
<dbReference type="Proteomes" id="UP000247702">
    <property type="component" value="Unassembled WGS sequence"/>
</dbReference>